<protein>
    <submittedName>
        <fullName evidence="1">Uncharacterized protein</fullName>
    </submittedName>
</protein>
<dbReference type="Proteomes" id="UP000193240">
    <property type="component" value="Unassembled WGS sequence"/>
</dbReference>
<evidence type="ECO:0000313" key="2">
    <source>
        <dbReference type="Proteomes" id="UP000193240"/>
    </source>
</evidence>
<gene>
    <name evidence="1" type="ORF">B5807_06934</name>
</gene>
<accession>A0A1Y2LXH2</accession>
<evidence type="ECO:0000313" key="1">
    <source>
        <dbReference type="EMBL" id="OSS48596.1"/>
    </source>
</evidence>
<name>A0A1Y2LXH2_EPING</name>
<dbReference type="AlphaFoldDB" id="A0A1Y2LXH2"/>
<keyword evidence="2" id="KW-1185">Reference proteome</keyword>
<dbReference type="InParanoid" id="A0A1Y2LXH2"/>
<dbReference type="EMBL" id="KZ107845">
    <property type="protein sequence ID" value="OSS48596.1"/>
    <property type="molecule type" value="Genomic_DNA"/>
</dbReference>
<reference evidence="1 2" key="1">
    <citation type="journal article" date="2017" name="Genome Announc.">
        <title>Genome sequence of the saprophytic ascomycete Epicoccum nigrum ICMP 19927 strain isolated from New Zealand.</title>
        <authorList>
            <person name="Fokin M."/>
            <person name="Fleetwood D."/>
            <person name="Weir B.S."/>
            <person name="Villas-Boas S.G."/>
        </authorList>
    </citation>
    <scope>NUCLEOTIDE SEQUENCE [LARGE SCALE GENOMIC DNA]</scope>
    <source>
        <strain evidence="1 2">ICMP 19927</strain>
    </source>
</reference>
<organism evidence="1 2">
    <name type="scientific">Epicoccum nigrum</name>
    <name type="common">Soil fungus</name>
    <name type="synonym">Epicoccum purpurascens</name>
    <dbReference type="NCBI Taxonomy" id="105696"/>
    <lineage>
        <taxon>Eukaryota</taxon>
        <taxon>Fungi</taxon>
        <taxon>Dikarya</taxon>
        <taxon>Ascomycota</taxon>
        <taxon>Pezizomycotina</taxon>
        <taxon>Dothideomycetes</taxon>
        <taxon>Pleosporomycetidae</taxon>
        <taxon>Pleosporales</taxon>
        <taxon>Pleosporineae</taxon>
        <taxon>Didymellaceae</taxon>
        <taxon>Epicoccum</taxon>
    </lineage>
</organism>
<sequence>MCLHLPWRRPPPLKPPYYSRMDPAEHVTWALIGEEKTQHYYTPSGRLKERKLSRSEIARMQRRFFDERCGNGVLGDEWMRREVKRRGSAVEKRQRVGIIIDEASVEGAKVEEAVVEEAMVEKAIFEDVGEGSSSGYG</sequence>
<proteinExistence type="predicted"/>